<gene>
    <name evidence="1" type="ORF">SCHPADRAFT_897067</name>
</gene>
<dbReference type="EMBL" id="KQ086563">
    <property type="protein sequence ID" value="KLO04389.1"/>
    <property type="molecule type" value="Genomic_DNA"/>
</dbReference>
<protein>
    <submittedName>
        <fullName evidence="1">Uncharacterized protein</fullName>
    </submittedName>
</protein>
<name>A0A0H2QYA8_9AGAM</name>
<dbReference type="AlphaFoldDB" id="A0A0H2QYA8"/>
<organism evidence="1 2">
    <name type="scientific">Schizopora paradoxa</name>
    <dbReference type="NCBI Taxonomy" id="27342"/>
    <lineage>
        <taxon>Eukaryota</taxon>
        <taxon>Fungi</taxon>
        <taxon>Dikarya</taxon>
        <taxon>Basidiomycota</taxon>
        <taxon>Agaricomycotina</taxon>
        <taxon>Agaricomycetes</taxon>
        <taxon>Hymenochaetales</taxon>
        <taxon>Schizoporaceae</taxon>
        <taxon>Schizopora</taxon>
    </lineage>
</organism>
<accession>A0A0H2QYA8</accession>
<dbReference type="Proteomes" id="UP000053477">
    <property type="component" value="Unassembled WGS sequence"/>
</dbReference>
<keyword evidence="2" id="KW-1185">Reference proteome</keyword>
<dbReference type="OrthoDB" id="3071250at2759"/>
<evidence type="ECO:0000313" key="2">
    <source>
        <dbReference type="Proteomes" id="UP000053477"/>
    </source>
</evidence>
<evidence type="ECO:0000313" key="1">
    <source>
        <dbReference type="EMBL" id="KLO04389.1"/>
    </source>
</evidence>
<dbReference type="InParanoid" id="A0A0H2QYA8"/>
<proteinExistence type="predicted"/>
<reference evidence="1 2" key="1">
    <citation type="submission" date="2015-04" db="EMBL/GenBank/DDBJ databases">
        <title>Complete genome sequence of Schizopora paradoxa KUC8140, a cosmopolitan wood degrader in East Asia.</title>
        <authorList>
            <consortium name="DOE Joint Genome Institute"/>
            <person name="Min B."/>
            <person name="Park H."/>
            <person name="Jang Y."/>
            <person name="Kim J.-J."/>
            <person name="Kim K.H."/>
            <person name="Pangilinan J."/>
            <person name="Lipzen A."/>
            <person name="Riley R."/>
            <person name="Grigoriev I.V."/>
            <person name="Spatafora J.W."/>
            <person name="Choi I.-G."/>
        </authorList>
    </citation>
    <scope>NUCLEOTIDE SEQUENCE [LARGE SCALE GENOMIC DNA]</scope>
    <source>
        <strain evidence="1 2">KUC8140</strain>
    </source>
</reference>
<sequence>MAERSGQDSTLDDAQRHVLTDPIKAVKLALEGSKLHAQAVLASLRKLPATVLPKIIDMFAETIQLQGDRVTYDSDGYFELHNMDIAILVIFHVNTAFYACHPDTHQNVYQSLPSLYAWMMAATNWVLKRGDDNGPASLVERRRTLLHCIHNGIVVMHDLGVEGMRFIWEQDVYCLAVNLWSQLRGFGVREEVIVARTLMYCKTIFFEEAPGGIIRKAPRSFGEYVLERCVVDRSQTVALAKEHVLRARTPPSGTANNEFVETQLMVLATLIDTPGPTWKSFIEGGGIEFVMSTMSSGTENEWWGVVGQCAVILDGVCSRSPSTEPILAALKDRLLQNLKAGTQHLSLLKAPAIASLRTLIQRILPDAMLFRSVIDRCAAIKKNRDDFGLLSSDNALADSWSHVIQLYDARRGFYESLIPIKLRRCDNSANQSLKSFPNVQGAKCAFSAPNRAKNTHGVMDIEKSAREYVRFTVRLLTIHICLASKLTEPIVSAHLSPRETKGIFQLAHNDVQSYIEHSQHAPLGLHIHYQQRFVQGCKDASLAPKIVILHDTDPTVARGQSVVAKTARGVKFTRVKITFPWNNEERTLLFEDDFGAE</sequence>